<name>A0A0K2THY1_LEPSM</name>
<organism evidence="1">
    <name type="scientific">Lepeophtheirus salmonis</name>
    <name type="common">Salmon louse</name>
    <name type="synonym">Caligus salmonis</name>
    <dbReference type="NCBI Taxonomy" id="72036"/>
    <lineage>
        <taxon>Eukaryota</taxon>
        <taxon>Metazoa</taxon>
        <taxon>Ecdysozoa</taxon>
        <taxon>Arthropoda</taxon>
        <taxon>Crustacea</taxon>
        <taxon>Multicrustacea</taxon>
        <taxon>Hexanauplia</taxon>
        <taxon>Copepoda</taxon>
        <taxon>Siphonostomatoida</taxon>
        <taxon>Caligidae</taxon>
        <taxon>Lepeophtheirus</taxon>
    </lineage>
</organism>
<accession>A0A0K2THY1</accession>
<proteinExistence type="predicted"/>
<dbReference type="EMBL" id="HACA01008039">
    <property type="protein sequence ID" value="CDW25400.1"/>
    <property type="molecule type" value="Transcribed_RNA"/>
</dbReference>
<dbReference type="AlphaFoldDB" id="A0A0K2THY1"/>
<evidence type="ECO:0000313" key="1">
    <source>
        <dbReference type="EMBL" id="CDW25400.1"/>
    </source>
</evidence>
<reference evidence="1" key="1">
    <citation type="submission" date="2014-05" db="EMBL/GenBank/DDBJ databases">
        <authorList>
            <person name="Chronopoulou M."/>
        </authorList>
    </citation>
    <scope>NUCLEOTIDE SEQUENCE</scope>
    <source>
        <tissue evidence="1">Whole organism</tissue>
    </source>
</reference>
<protein>
    <submittedName>
        <fullName evidence="1">Uncharacterized protein</fullName>
    </submittedName>
</protein>
<sequence>MNDFFKDHGETLNDVVN</sequence>